<name>A0AAU9LFD3_9STRA</name>
<gene>
    <name evidence="2" type="ORF">PBS003_LOCUS8952</name>
</gene>
<proteinExistence type="predicted"/>
<reference evidence="2" key="1">
    <citation type="submission" date="2021-11" db="EMBL/GenBank/DDBJ databases">
        <authorList>
            <person name="Islam A."/>
            <person name="Islam S."/>
            <person name="Flora M.S."/>
            <person name="Rahman M."/>
            <person name="Ziaur R.M."/>
            <person name="Epstein J.H."/>
            <person name="Hassan M."/>
            <person name="Klassen M."/>
            <person name="Woodard K."/>
            <person name="Webb A."/>
            <person name="Webby R.J."/>
            <person name="El Zowalaty M.E."/>
        </authorList>
    </citation>
    <scope>NUCLEOTIDE SEQUENCE</scope>
    <source>
        <strain evidence="2">Pbs3</strain>
    </source>
</reference>
<feature type="region of interest" description="Disordered" evidence="1">
    <location>
        <begin position="58"/>
        <end position="89"/>
    </location>
</feature>
<dbReference type="AlphaFoldDB" id="A0AAU9LFD3"/>
<dbReference type="Proteomes" id="UP001160483">
    <property type="component" value="Unassembled WGS sequence"/>
</dbReference>
<evidence type="ECO:0000313" key="2">
    <source>
        <dbReference type="EMBL" id="CAH0482356.1"/>
    </source>
</evidence>
<sequence length="176" mass="19354">MTVPRPPTESVPLETAQYLQQEEEATLTLVAQEARSEAQDWLRKRIGQKKLLSDAHAQLQNAKKHNRTASGSSVSSNKDEIETSNLDSRDGFFQSDQQLLEELKAAAAKKFVEKHVAEAVVEARLSIEREKLTLFQETGLYLGITAISKNSTNGKRCSLFVQAATSTTGSILLPAP</sequence>
<accession>A0AAU9LFD3</accession>
<organism evidence="2 3">
    <name type="scientific">Peronospora belbahrii</name>
    <dbReference type="NCBI Taxonomy" id="622444"/>
    <lineage>
        <taxon>Eukaryota</taxon>
        <taxon>Sar</taxon>
        <taxon>Stramenopiles</taxon>
        <taxon>Oomycota</taxon>
        <taxon>Peronosporomycetes</taxon>
        <taxon>Peronosporales</taxon>
        <taxon>Peronosporaceae</taxon>
        <taxon>Peronospora</taxon>
    </lineage>
</organism>
<evidence type="ECO:0000256" key="1">
    <source>
        <dbReference type="SAM" id="MobiDB-lite"/>
    </source>
</evidence>
<evidence type="ECO:0000313" key="3">
    <source>
        <dbReference type="Proteomes" id="UP001160483"/>
    </source>
</evidence>
<comment type="caution">
    <text evidence="2">The sequence shown here is derived from an EMBL/GenBank/DDBJ whole genome shotgun (WGS) entry which is preliminary data.</text>
</comment>
<dbReference type="EMBL" id="CAKKTJ010000333">
    <property type="protein sequence ID" value="CAH0482356.1"/>
    <property type="molecule type" value="Genomic_DNA"/>
</dbReference>
<protein>
    <submittedName>
        <fullName evidence="2">Uncharacterized protein</fullName>
    </submittedName>
</protein>